<dbReference type="AlphaFoldDB" id="A0A4R4DZB6"/>
<reference evidence="1 2" key="1">
    <citation type="submission" date="2019-03" db="EMBL/GenBank/DDBJ databases">
        <authorList>
            <person name="Kim M.K.M."/>
        </authorList>
    </citation>
    <scope>NUCLEOTIDE SEQUENCE [LARGE SCALE GENOMIC DNA]</scope>
    <source>
        <strain evidence="1 2">17J68-15</strain>
    </source>
</reference>
<dbReference type="Proteomes" id="UP000295164">
    <property type="component" value="Unassembled WGS sequence"/>
</dbReference>
<gene>
    <name evidence="1" type="ORF">E0486_09520</name>
</gene>
<proteinExistence type="predicted"/>
<sequence length="85" mass="10088">MSRNIYFSRIIKAGDRQREFNFRRLPVGDELRYEVDVPDDRGQRICFVMQRGPEGHWHTDAPQLPNWVIDAESKLDGAIREHLEH</sequence>
<organism evidence="1 2">
    <name type="scientific">Flaviaesturariibacter aridisoli</name>
    <dbReference type="NCBI Taxonomy" id="2545761"/>
    <lineage>
        <taxon>Bacteria</taxon>
        <taxon>Pseudomonadati</taxon>
        <taxon>Bacteroidota</taxon>
        <taxon>Chitinophagia</taxon>
        <taxon>Chitinophagales</taxon>
        <taxon>Chitinophagaceae</taxon>
        <taxon>Flaviaestuariibacter</taxon>
    </lineage>
</organism>
<protein>
    <submittedName>
        <fullName evidence="1">Uncharacterized protein</fullName>
    </submittedName>
</protein>
<keyword evidence="2" id="KW-1185">Reference proteome</keyword>
<dbReference type="OrthoDB" id="673593at2"/>
<accession>A0A4R4DZB6</accession>
<dbReference type="RefSeq" id="WP_131851932.1">
    <property type="nucleotide sequence ID" value="NZ_SKFH01000012.1"/>
</dbReference>
<name>A0A4R4DZB6_9BACT</name>
<evidence type="ECO:0000313" key="2">
    <source>
        <dbReference type="Proteomes" id="UP000295164"/>
    </source>
</evidence>
<comment type="caution">
    <text evidence="1">The sequence shown here is derived from an EMBL/GenBank/DDBJ whole genome shotgun (WGS) entry which is preliminary data.</text>
</comment>
<dbReference type="EMBL" id="SKFH01000012">
    <property type="protein sequence ID" value="TCZ71779.1"/>
    <property type="molecule type" value="Genomic_DNA"/>
</dbReference>
<evidence type="ECO:0000313" key="1">
    <source>
        <dbReference type="EMBL" id="TCZ71779.1"/>
    </source>
</evidence>